<dbReference type="SUPFAM" id="SSF69360">
    <property type="entry name" value="Cell wall binding repeat"/>
    <property type="match status" value="1"/>
</dbReference>
<dbReference type="GO" id="GO:0008745">
    <property type="term" value="F:N-acetylmuramoyl-L-alanine amidase activity"/>
    <property type="evidence" value="ECO:0007669"/>
    <property type="project" value="UniProtKB-EC"/>
</dbReference>
<proteinExistence type="predicted"/>
<feature type="repeat" description="Cell wall-binding" evidence="2">
    <location>
        <begin position="851"/>
        <end position="870"/>
    </location>
</feature>
<evidence type="ECO:0000256" key="3">
    <source>
        <dbReference type="SAM" id="SignalP"/>
    </source>
</evidence>
<dbReference type="Pfam" id="PF13306">
    <property type="entry name" value="LRR_5"/>
    <property type="match status" value="4"/>
</dbReference>
<dbReference type="AlphaFoldDB" id="A0A2X0U614"/>
<dbReference type="Gene3D" id="2.10.270.10">
    <property type="entry name" value="Cholin Binding"/>
    <property type="match status" value="1"/>
</dbReference>
<dbReference type="GeneID" id="93758846"/>
<reference evidence="4 5" key="1">
    <citation type="submission" date="2018-06" db="EMBL/GenBank/DDBJ databases">
        <authorList>
            <consortium name="Pathogen Informatics"/>
            <person name="Doyle S."/>
        </authorList>
    </citation>
    <scope>NUCLEOTIDE SEQUENCE [LARGE SCALE GENOMIC DNA]</scope>
    <source>
        <strain evidence="4 5">NCTC9935</strain>
    </source>
</reference>
<feature type="chain" id="PRO_5038966843" evidence="3">
    <location>
        <begin position="24"/>
        <end position="914"/>
    </location>
</feature>
<dbReference type="PANTHER" id="PTHR45661">
    <property type="entry name" value="SURFACE ANTIGEN"/>
    <property type="match status" value="1"/>
</dbReference>
<accession>A0A2X0U614</accession>
<dbReference type="Gene3D" id="3.80.10.10">
    <property type="entry name" value="Ribonuclease Inhibitor"/>
    <property type="match status" value="3"/>
</dbReference>
<gene>
    <name evidence="4" type="primary">lytA_3</name>
    <name evidence="4" type="ORF">NCTC9935_01224</name>
</gene>
<dbReference type="PROSITE" id="PS51170">
    <property type="entry name" value="CW"/>
    <property type="match status" value="2"/>
</dbReference>
<dbReference type="RefSeq" id="WP_309187898.1">
    <property type="nucleotide sequence ID" value="NZ_CP133472.1"/>
</dbReference>
<dbReference type="Pfam" id="PF19127">
    <property type="entry name" value="Choline_bind_3"/>
    <property type="match status" value="1"/>
</dbReference>
<dbReference type="InterPro" id="IPR032675">
    <property type="entry name" value="LRR_dom_sf"/>
</dbReference>
<evidence type="ECO:0000256" key="2">
    <source>
        <dbReference type="PROSITE-ProRule" id="PRU00591"/>
    </source>
</evidence>
<dbReference type="Gene3D" id="2.20.120.10">
    <property type="entry name" value="Multimodular pneumococcal cell wall endolysin, domain 3"/>
    <property type="match status" value="1"/>
</dbReference>
<protein>
    <submittedName>
        <fullName evidence="4">Autolysin</fullName>
        <ecNumber evidence="4">3.5.1.28</ecNumber>
    </submittedName>
</protein>
<dbReference type="Proteomes" id="UP000250192">
    <property type="component" value="Unassembled WGS sequence"/>
</dbReference>
<evidence type="ECO:0000256" key="1">
    <source>
        <dbReference type="ARBA" id="ARBA00022737"/>
    </source>
</evidence>
<dbReference type="EC" id="3.5.1.28" evidence="4"/>
<feature type="signal peptide" evidence="3">
    <location>
        <begin position="1"/>
        <end position="23"/>
    </location>
</feature>
<keyword evidence="5" id="KW-1185">Reference proteome</keyword>
<dbReference type="SUPFAM" id="SSF52058">
    <property type="entry name" value="L domain-like"/>
    <property type="match status" value="1"/>
</dbReference>
<organism evidence="4 5">
    <name type="scientific">Schaalia odontolytica</name>
    <dbReference type="NCBI Taxonomy" id="1660"/>
    <lineage>
        <taxon>Bacteria</taxon>
        <taxon>Bacillati</taxon>
        <taxon>Actinomycetota</taxon>
        <taxon>Actinomycetes</taxon>
        <taxon>Actinomycetales</taxon>
        <taxon>Actinomycetaceae</taxon>
        <taxon>Schaalia</taxon>
    </lineage>
</organism>
<dbReference type="InterPro" id="IPR026906">
    <property type="entry name" value="LRR_5"/>
</dbReference>
<keyword evidence="1" id="KW-0677">Repeat</keyword>
<dbReference type="EMBL" id="UAPR01000003">
    <property type="protein sequence ID" value="SPT55715.1"/>
    <property type="molecule type" value="Genomic_DNA"/>
</dbReference>
<feature type="repeat" description="Cell wall-binding" evidence="2">
    <location>
        <begin position="809"/>
        <end position="828"/>
    </location>
</feature>
<dbReference type="InterPro" id="IPR053139">
    <property type="entry name" value="Surface_bspA-like"/>
</dbReference>
<dbReference type="PANTHER" id="PTHR45661:SF3">
    <property type="entry name" value="IG-LIKE DOMAIN-CONTAINING PROTEIN"/>
    <property type="match status" value="1"/>
</dbReference>
<evidence type="ECO:0000313" key="5">
    <source>
        <dbReference type="Proteomes" id="UP000250192"/>
    </source>
</evidence>
<dbReference type="Gene3D" id="2.30.30.20">
    <property type="entry name" value="Aspartate carbamoyltransferase regulatory subunit, C-terminal domain"/>
    <property type="match status" value="1"/>
</dbReference>
<sequence>MSHSKFAVLAFALAGTLSLTALGAPAAHAVSADAAGQANAAASLSADTDGFIINADGVLVGYTGGASEVRIPESVTKIGTSAFANAHLTKMWIPASVREIDDYAFAHQPLVEITFQDDDAHPSQLTYIGERAFIDTPLEHITLPRALEMVGTEAFAEMEKLRSIHVGPSMQEGALLYAFARSPRLERIDVDTANQSYQSLDGVLYTKGLTQLATYPPAKNAGGNYALAEGTQTIGVDAFSYAQITSVTLPSSLRHVEKTAFAGAQITSLTLPDGFESMDDMAFWYMPKLQRVDLGGTTKVADSAFRYDRALTEVNFRPDLKRLTAVSDYAFEDAPLASVTVPDSVTSIGKSAFFGNSSLTRLHLGAGLSSIGESAFFGTKSLSSLTVSSANPVFSVDRGVLYQRSDAGQILVLSLPTNAATEFTVPEGTVEIADSAFSNNTSLRRVVLPEGLTTIGFGAFDGCDNLADIVIPDSVQVARGLVNNGLDMIELGSQVTELWMTPRNTPTPRHVIVRGGSDGEFYYEGKATNGRPDSAFFGEGMTRFTFWFDTPRVLVLPSTVKELKLAEDMAADLKADTAVYVAAPRGSQAWQIAEAAMKQAGYNTANLFEYAEPALSVSGTGIDEAGAGYTLTSAVGVPTTVSVSAQAGVLGTRQMRLVQIESDGRETVLQDWAAMSESSDTATSTGSFSWTPASDGIVARIDVRDESKLVSSTTVTFKASSASAPKHGKWVRSGRSWQYHYADGTRATSTSLVIDGQTYRFTAKGNMRTGWFFEGGAWYYHGFSGEQASGWVLDGSSWYYLSPATGKMQTGWLKDGSSWYYLDPNTGAMATGWLKDASSWYYLSPATGKMQTGWVKDGSSWYYLDPNTGAMATGWLKDASSWYYLKNGSGVMATGRLRIFSSWYTFSQMGELIG</sequence>
<keyword evidence="4" id="KW-0378">Hydrolase</keyword>
<dbReference type="Pfam" id="PF01473">
    <property type="entry name" value="Choline_bind_1"/>
    <property type="match status" value="3"/>
</dbReference>
<keyword evidence="3" id="KW-0732">Signal</keyword>
<evidence type="ECO:0000313" key="4">
    <source>
        <dbReference type="EMBL" id="SPT55715.1"/>
    </source>
</evidence>
<dbReference type="InterPro" id="IPR018337">
    <property type="entry name" value="Cell_wall/Cho-bd_repeat"/>
</dbReference>
<name>A0A2X0U614_9ACTO</name>